<feature type="non-terminal residue" evidence="3">
    <location>
        <position position="1"/>
    </location>
</feature>
<gene>
    <name evidence="3" type="ORF">C3L33_15731</name>
</gene>
<dbReference type="Proteomes" id="UP000428333">
    <property type="component" value="Linkage Group LG09"/>
</dbReference>
<dbReference type="InterPro" id="IPR044824">
    <property type="entry name" value="MAIN-like"/>
</dbReference>
<feature type="compositionally biased region" description="Polar residues" evidence="1">
    <location>
        <begin position="508"/>
        <end position="529"/>
    </location>
</feature>
<protein>
    <recommendedName>
        <fullName evidence="2">Aminotransferase-like plant mobile domain-containing protein</fullName>
    </recommendedName>
</protein>
<keyword evidence="4" id="KW-1185">Reference proteome</keyword>
<dbReference type="InterPro" id="IPR019557">
    <property type="entry name" value="AminoTfrase-like_pln_mobile"/>
</dbReference>
<dbReference type="PANTHER" id="PTHR46033">
    <property type="entry name" value="PROTEIN MAIN-LIKE 2"/>
    <property type="match status" value="1"/>
</dbReference>
<evidence type="ECO:0000259" key="2">
    <source>
        <dbReference type="Pfam" id="PF10536"/>
    </source>
</evidence>
<name>A0A6A4LCV4_9ERIC</name>
<reference evidence="3 4" key="1">
    <citation type="journal article" date="2019" name="Genome Biol. Evol.">
        <title>The Rhododendron genome and chromosomal organization provide insight into shared whole-genome duplications across the heath family (Ericaceae).</title>
        <authorList>
            <person name="Soza V.L."/>
            <person name="Lindsley D."/>
            <person name="Waalkes A."/>
            <person name="Ramage E."/>
            <person name="Patwardhan R.P."/>
            <person name="Burton J.N."/>
            <person name="Adey A."/>
            <person name="Kumar A."/>
            <person name="Qiu R."/>
            <person name="Shendure J."/>
            <person name="Hall B."/>
        </authorList>
    </citation>
    <scope>NUCLEOTIDE SEQUENCE [LARGE SCALE GENOMIC DNA]</scope>
    <source>
        <strain evidence="3">RSF 1966-606</strain>
    </source>
</reference>
<dbReference type="Pfam" id="PF10536">
    <property type="entry name" value="PMD"/>
    <property type="match status" value="1"/>
</dbReference>
<dbReference type="PANTHER" id="PTHR46033:SF80">
    <property type="entry name" value="PROTEIN MAIN-LIKE 2-LIKE"/>
    <property type="match status" value="1"/>
</dbReference>
<proteinExistence type="predicted"/>
<dbReference type="GO" id="GO:0010073">
    <property type="term" value="P:meristem maintenance"/>
    <property type="evidence" value="ECO:0007669"/>
    <property type="project" value="InterPro"/>
</dbReference>
<feature type="region of interest" description="Disordered" evidence="1">
    <location>
        <begin position="317"/>
        <end position="359"/>
    </location>
</feature>
<feature type="domain" description="Aminotransferase-like plant mobile" evidence="2">
    <location>
        <begin position="3"/>
        <end position="210"/>
    </location>
</feature>
<dbReference type="AlphaFoldDB" id="A0A6A4LCV4"/>
<accession>A0A6A4LCV4</accession>
<dbReference type="EMBL" id="QEFC01002420">
    <property type="protein sequence ID" value="KAE9452368.1"/>
    <property type="molecule type" value="Genomic_DNA"/>
</dbReference>
<feature type="compositionally biased region" description="Low complexity" evidence="1">
    <location>
        <begin position="416"/>
        <end position="434"/>
    </location>
</feature>
<comment type="caution">
    <text evidence="3">The sequence shown here is derived from an EMBL/GenBank/DDBJ whole genome shotgun (WGS) entry which is preliminary data.</text>
</comment>
<evidence type="ECO:0000256" key="1">
    <source>
        <dbReference type="SAM" id="MobiDB-lite"/>
    </source>
</evidence>
<feature type="region of interest" description="Disordered" evidence="1">
    <location>
        <begin position="403"/>
        <end position="529"/>
    </location>
</feature>
<sequence length="529" mass="57157">MAGFFSFFLSYYVLPNYPIDGVSPAVFPLAVLLARGQPVALAPLFLGSLYHQLDLVQADYARSLGRCNHLSMAHTNFLLAYFFEHFRSIAPVPLAFQASGQRSRVEKWQGTSSNASWYEACDIEANLTPRPYNIASPGVMGVGLCLLPTASSLSAASGGDSVAWTVINSTLIALPGWLPFLNIEAAGVVVYRPDRFARQLSFDQGVHGPTPLMPSFAESQLRFMATQLSPILMQLGNLPIPAKDRVSSYTPEFRLFWRKNLDSFLTFVRGQAVIPEVSTVRVRDTSLRAITEQRERDASTFVAFEPEAAAAAEAAEQAAGEDVQTKRRHLEMESDDEEGEDMDADIGAEDDDDDDDNLPLSVHLELYAPKEQGEVGIIQPKAEPIPFPHPELEHSAVIGGTLPNESSIVDLGGDPNTVSTESSSSSEDSDNIIVYSTDRDPSPSNAASSEAREPPPPMDSRESVGQADIVAEPINAGVARLLREEEEDNVEETPRATTGGPAADQPEAGSTSTPSGSQQLSTIACIRST</sequence>
<dbReference type="OrthoDB" id="1194658at2759"/>
<evidence type="ECO:0000313" key="4">
    <source>
        <dbReference type="Proteomes" id="UP000428333"/>
    </source>
</evidence>
<evidence type="ECO:0000313" key="3">
    <source>
        <dbReference type="EMBL" id="KAE9452368.1"/>
    </source>
</evidence>
<organism evidence="3 4">
    <name type="scientific">Rhododendron williamsianum</name>
    <dbReference type="NCBI Taxonomy" id="262921"/>
    <lineage>
        <taxon>Eukaryota</taxon>
        <taxon>Viridiplantae</taxon>
        <taxon>Streptophyta</taxon>
        <taxon>Embryophyta</taxon>
        <taxon>Tracheophyta</taxon>
        <taxon>Spermatophyta</taxon>
        <taxon>Magnoliopsida</taxon>
        <taxon>eudicotyledons</taxon>
        <taxon>Gunneridae</taxon>
        <taxon>Pentapetalae</taxon>
        <taxon>asterids</taxon>
        <taxon>Ericales</taxon>
        <taxon>Ericaceae</taxon>
        <taxon>Ericoideae</taxon>
        <taxon>Rhodoreae</taxon>
        <taxon>Rhododendron</taxon>
    </lineage>
</organism>
<feature type="compositionally biased region" description="Acidic residues" evidence="1">
    <location>
        <begin position="333"/>
        <end position="357"/>
    </location>
</feature>